<dbReference type="Proteomes" id="UP000823775">
    <property type="component" value="Unassembled WGS sequence"/>
</dbReference>
<keyword evidence="3" id="KW-1185">Reference proteome</keyword>
<protein>
    <submittedName>
        <fullName evidence="2">Uncharacterized protein</fullName>
    </submittedName>
</protein>
<feature type="compositionally biased region" description="Acidic residues" evidence="1">
    <location>
        <begin position="47"/>
        <end position="60"/>
    </location>
</feature>
<gene>
    <name evidence="2" type="ORF">HAX54_035872</name>
</gene>
<feature type="region of interest" description="Disordered" evidence="1">
    <location>
        <begin position="47"/>
        <end position="78"/>
    </location>
</feature>
<accession>A0ABS8SFV3</accession>
<evidence type="ECO:0000313" key="2">
    <source>
        <dbReference type="EMBL" id="MCD7457690.1"/>
    </source>
</evidence>
<name>A0ABS8SFV3_DATST</name>
<dbReference type="EMBL" id="JACEIK010000471">
    <property type="protein sequence ID" value="MCD7457690.1"/>
    <property type="molecule type" value="Genomic_DNA"/>
</dbReference>
<evidence type="ECO:0000313" key="3">
    <source>
        <dbReference type="Proteomes" id="UP000823775"/>
    </source>
</evidence>
<feature type="non-terminal residue" evidence="2">
    <location>
        <position position="1"/>
    </location>
</feature>
<proteinExistence type="predicted"/>
<evidence type="ECO:0000256" key="1">
    <source>
        <dbReference type="SAM" id="MobiDB-lite"/>
    </source>
</evidence>
<comment type="caution">
    <text evidence="2">The sequence shown here is derived from an EMBL/GenBank/DDBJ whole genome shotgun (WGS) entry which is preliminary data.</text>
</comment>
<sequence length="78" mass="8550">VVEEAVTSLGMRLGNERVERYGRYHDMCAFDVAIAAPFISQGPIDDLFEGLGDDEDDVDDAEPKLGMKLTGDDEGDKE</sequence>
<organism evidence="2 3">
    <name type="scientific">Datura stramonium</name>
    <name type="common">Jimsonweed</name>
    <name type="synonym">Common thornapple</name>
    <dbReference type="NCBI Taxonomy" id="4076"/>
    <lineage>
        <taxon>Eukaryota</taxon>
        <taxon>Viridiplantae</taxon>
        <taxon>Streptophyta</taxon>
        <taxon>Embryophyta</taxon>
        <taxon>Tracheophyta</taxon>
        <taxon>Spermatophyta</taxon>
        <taxon>Magnoliopsida</taxon>
        <taxon>eudicotyledons</taxon>
        <taxon>Gunneridae</taxon>
        <taxon>Pentapetalae</taxon>
        <taxon>asterids</taxon>
        <taxon>lamiids</taxon>
        <taxon>Solanales</taxon>
        <taxon>Solanaceae</taxon>
        <taxon>Solanoideae</taxon>
        <taxon>Datureae</taxon>
        <taxon>Datura</taxon>
    </lineage>
</organism>
<reference evidence="2 3" key="1">
    <citation type="journal article" date="2021" name="BMC Genomics">
        <title>Datura genome reveals duplications of psychoactive alkaloid biosynthetic genes and high mutation rate following tissue culture.</title>
        <authorList>
            <person name="Rajewski A."/>
            <person name="Carter-House D."/>
            <person name="Stajich J."/>
            <person name="Litt A."/>
        </authorList>
    </citation>
    <scope>NUCLEOTIDE SEQUENCE [LARGE SCALE GENOMIC DNA]</scope>
    <source>
        <strain evidence="2">AR-01</strain>
    </source>
</reference>